<proteinExistence type="predicted"/>
<reference evidence="1" key="1">
    <citation type="submission" date="2021-01" db="EMBL/GenBank/DDBJ databases">
        <title>Whole genome shotgun sequence of Rugosimonospora africana NBRC 104875.</title>
        <authorList>
            <person name="Komaki H."/>
            <person name="Tamura T."/>
        </authorList>
    </citation>
    <scope>NUCLEOTIDE SEQUENCE</scope>
    <source>
        <strain evidence="1">NBRC 104875</strain>
    </source>
</reference>
<protein>
    <recommendedName>
        <fullName evidence="3">Secreted protein</fullName>
    </recommendedName>
</protein>
<evidence type="ECO:0000313" key="2">
    <source>
        <dbReference type="Proteomes" id="UP000642748"/>
    </source>
</evidence>
<dbReference type="Proteomes" id="UP000642748">
    <property type="component" value="Unassembled WGS sequence"/>
</dbReference>
<gene>
    <name evidence="1" type="ORF">Raf01_70910</name>
</gene>
<keyword evidence="2" id="KW-1185">Reference proteome</keyword>
<name>A0A8J3QXD8_9ACTN</name>
<comment type="caution">
    <text evidence="1">The sequence shown here is derived from an EMBL/GenBank/DDBJ whole genome shotgun (WGS) entry which is preliminary data.</text>
</comment>
<dbReference type="EMBL" id="BONZ01000075">
    <property type="protein sequence ID" value="GIH18919.1"/>
    <property type="molecule type" value="Genomic_DNA"/>
</dbReference>
<evidence type="ECO:0000313" key="1">
    <source>
        <dbReference type="EMBL" id="GIH18919.1"/>
    </source>
</evidence>
<dbReference type="AlphaFoldDB" id="A0A8J3QXD8"/>
<evidence type="ECO:0008006" key="3">
    <source>
        <dbReference type="Google" id="ProtNLM"/>
    </source>
</evidence>
<accession>A0A8J3QXD8</accession>
<organism evidence="1 2">
    <name type="scientific">Rugosimonospora africana</name>
    <dbReference type="NCBI Taxonomy" id="556532"/>
    <lineage>
        <taxon>Bacteria</taxon>
        <taxon>Bacillati</taxon>
        <taxon>Actinomycetota</taxon>
        <taxon>Actinomycetes</taxon>
        <taxon>Micromonosporales</taxon>
        <taxon>Micromonosporaceae</taxon>
        <taxon>Rugosimonospora</taxon>
    </lineage>
</organism>
<sequence>MAAATAVPASAAHADGLPVPSGGDLASAPPALTPLTSAADLAKTALVPHNDAAATLAQLDSEMPLRTVHQVLASANHSMTTSCSATEQEALPINPSATAAYCWEAGDAATQLWLPQGITTSGDAEADGLYGGDKVILSGWSYNGNPEPAGHNASMDDWARVAFINANDPTNFTYRWVFLVVPTSGGTNFRPLISHLGGMAWYGDKLFVTAHWGDADNNQIYVFSMSQILQAQVNSTAVGKVSGGYAAGGYQYVMPAIGSYSVASGVACNPSTDTAVPCFDAGSLDRSTSPVSLLVNDWFSSGGTQPARLIRYNFGSDGNLSLNASGQAVASEVYETPIVGIQGSMSHAGQYYVADARGSEGQHGIMNRLNATTAGATFSCDSVPSDACWAQHSEGISLWGETVWSQTEWATNGKMHWIAPAVRRRVLFAMPLSSLSG</sequence>